<dbReference type="AlphaFoldDB" id="A0ABD6EWN0"/>
<evidence type="ECO:0000313" key="1">
    <source>
        <dbReference type="EMBL" id="MFH4983890.1"/>
    </source>
</evidence>
<keyword evidence="2" id="KW-1185">Reference proteome</keyword>
<gene>
    <name evidence="1" type="ORF">AB6A40_010599</name>
</gene>
<organism evidence="1 2">
    <name type="scientific">Gnathostoma spinigerum</name>
    <dbReference type="NCBI Taxonomy" id="75299"/>
    <lineage>
        <taxon>Eukaryota</taxon>
        <taxon>Metazoa</taxon>
        <taxon>Ecdysozoa</taxon>
        <taxon>Nematoda</taxon>
        <taxon>Chromadorea</taxon>
        <taxon>Rhabditida</taxon>
        <taxon>Spirurina</taxon>
        <taxon>Gnathostomatomorpha</taxon>
        <taxon>Gnathostomatoidea</taxon>
        <taxon>Gnathostomatidae</taxon>
        <taxon>Gnathostoma</taxon>
    </lineage>
</organism>
<sequence>MNNSNKNPETSQLSFSLKKYRLTQAEYLRHEQRMLEELRAENRARYAAKMRAKKRRRFEGLERSQKERLLAEVERRLIAKQLGQSENKEFEESDHARTTIVESQTPLIIKTNEELLKNSGKDDLQTSPFFPTW</sequence>
<protein>
    <submittedName>
        <fullName evidence="1">Uncharacterized protein</fullName>
    </submittedName>
</protein>
<proteinExistence type="predicted"/>
<comment type="caution">
    <text evidence="1">The sequence shown here is derived from an EMBL/GenBank/DDBJ whole genome shotgun (WGS) entry which is preliminary data.</text>
</comment>
<name>A0ABD6EWN0_9BILA</name>
<dbReference type="EMBL" id="JBGFUD010014288">
    <property type="protein sequence ID" value="MFH4983890.1"/>
    <property type="molecule type" value="Genomic_DNA"/>
</dbReference>
<accession>A0ABD6EWN0</accession>
<dbReference type="Proteomes" id="UP001608902">
    <property type="component" value="Unassembled WGS sequence"/>
</dbReference>
<evidence type="ECO:0000313" key="2">
    <source>
        <dbReference type="Proteomes" id="UP001608902"/>
    </source>
</evidence>
<reference evidence="1 2" key="1">
    <citation type="submission" date="2024-08" db="EMBL/GenBank/DDBJ databases">
        <title>Gnathostoma spinigerum genome.</title>
        <authorList>
            <person name="Gonzalez-Bertolin B."/>
            <person name="Monzon S."/>
            <person name="Zaballos A."/>
            <person name="Jimenez P."/>
            <person name="Dekumyoy P."/>
            <person name="Varona S."/>
            <person name="Cuesta I."/>
            <person name="Sumanam S."/>
            <person name="Adisakwattana P."/>
            <person name="Gasser R.B."/>
            <person name="Hernandez-Gonzalez A."/>
            <person name="Young N.D."/>
            <person name="Perteguer M.J."/>
        </authorList>
    </citation>
    <scope>NUCLEOTIDE SEQUENCE [LARGE SCALE GENOMIC DNA]</scope>
    <source>
        <strain evidence="1">AL3</strain>
        <tissue evidence="1">Liver</tissue>
    </source>
</reference>